<evidence type="ECO:0000256" key="4">
    <source>
        <dbReference type="PROSITE-ProRule" id="PRU00335"/>
    </source>
</evidence>
<name>A0A938Y4V7_9ACTN</name>
<dbReference type="Pfam" id="PF16859">
    <property type="entry name" value="TetR_C_11"/>
    <property type="match status" value="1"/>
</dbReference>
<dbReference type="Gene3D" id="1.10.357.10">
    <property type="entry name" value="Tetracycline Repressor, domain 2"/>
    <property type="match status" value="1"/>
</dbReference>
<dbReference type="PRINTS" id="PR00455">
    <property type="entry name" value="HTHTETR"/>
</dbReference>
<evidence type="ECO:0000259" key="5">
    <source>
        <dbReference type="PROSITE" id="PS50977"/>
    </source>
</evidence>
<evidence type="ECO:0000256" key="3">
    <source>
        <dbReference type="ARBA" id="ARBA00023163"/>
    </source>
</evidence>
<keyword evidence="2 4" id="KW-0238">DNA-binding</keyword>
<dbReference type="InterPro" id="IPR036271">
    <property type="entry name" value="Tet_transcr_reg_TetR-rel_C_sf"/>
</dbReference>
<evidence type="ECO:0000256" key="2">
    <source>
        <dbReference type="ARBA" id="ARBA00023125"/>
    </source>
</evidence>
<feature type="domain" description="HTH tetR-type" evidence="5">
    <location>
        <begin position="18"/>
        <end position="78"/>
    </location>
</feature>
<proteinExistence type="predicted"/>
<dbReference type="InterPro" id="IPR009057">
    <property type="entry name" value="Homeodomain-like_sf"/>
</dbReference>
<dbReference type="PANTHER" id="PTHR30055">
    <property type="entry name" value="HTH-TYPE TRANSCRIPTIONAL REGULATOR RUTR"/>
    <property type="match status" value="1"/>
</dbReference>
<gene>
    <name evidence="6" type="ORF">JK386_05090</name>
</gene>
<dbReference type="PROSITE" id="PS50977">
    <property type="entry name" value="HTH_TETR_2"/>
    <property type="match status" value="1"/>
</dbReference>
<reference evidence="6" key="1">
    <citation type="submission" date="2021-01" db="EMBL/GenBank/DDBJ databases">
        <title>Novel species in genus Nocardioides.</title>
        <authorList>
            <person name="Zhang G."/>
        </authorList>
    </citation>
    <scope>NUCLEOTIDE SEQUENCE</scope>
    <source>
        <strain evidence="6">Zg-536</strain>
    </source>
</reference>
<dbReference type="PROSITE" id="PS01081">
    <property type="entry name" value="HTH_TETR_1"/>
    <property type="match status" value="1"/>
</dbReference>
<accession>A0A938Y4V7</accession>
<dbReference type="InterPro" id="IPR050109">
    <property type="entry name" value="HTH-type_TetR-like_transc_reg"/>
</dbReference>
<dbReference type="InterPro" id="IPR011075">
    <property type="entry name" value="TetR_C"/>
</dbReference>
<dbReference type="SUPFAM" id="SSF48498">
    <property type="entry name" value="Tetracyclin repressor-like, C-terminal domain"/>
    <property type="match status" value="1"/>
</dbReference>
<evidence type="ECO:0000256" key="1">
    <source>
        <dbReference type="ARBA" id="ARBA00023015"/>
    </source>
</evidence>
<keyword evidence="3" id="KW-0804">Transcription</keyword>
<dbReference type="GO" id="GO:0000976">
    <property type="term" value="F:transcription cis-regulatory region binding"/>
    <property type="evidence" value="ECO:0007669"/>
    <property type="project" value="TreeGrafter"/>
</dbReference>
<dbReference type="Gene3D" id="1.10.10.60">
    <property type="entry name" value="Homeodomain-like"/>
    <property type="match status" value="1"/>
</dbReference>
<comment type="caution">
    <text evidence="6">The sequence shown here is derived from an EMBL/GenBank/DDBJ whole genome shotgun (WGS) entry which is preliminary data.</text>
</comment>
<dbReference type="Proteomes" id="UP000663791">
    <property type="component" value="Unassembled WGS sequence"/>
</dbReference>
<sequence length="200" mass="21380">MVSPREIIAVVGRPRVSGDREQQILDAALAVLAEVGYDRLTMDAVAARAKASKATLYRRWDGKPTLVIDALISQKTPLEEAADTGTLRGDLLATFCAAGGLTDGHQTSLLGSVVTAISRDAEFAAAWRERFIAPKLAVSREIYERAQARGELREGVDLDLLAAALPGIVLHQIFIVGATSTPDLVARVVDQLILPAVQRG</sequence>
<dbReference type="GO" id="GO:0003700">
    <property type="term" value="F:DNA-binding transcription factor activity"/>
    <property type="evidence" value="ECO:0007669"/>
    <property type="project" value="TreeGrafter"/>
</dbReference>
<dbReference type="PANTHER" id="PTHR30055:SF225">
    <property type="entry name" value="TRANSCRIPTIONAL REGULATORY PROTEIN-RELATED"/>
    <property type="match status" value="1"/>
</dbReference>
<keyword evidence="1" id="KW-0805">Transcription regulation</keyword>
<organism evidence="6 7">
    <name type="scientific">Nocardioides faecalis</name>
    <dbReference type="NCBI Taxonomy" id="2803858"/>
    <lineage>
        <taxon>Bacteria</taxon>
        <taxon>Bacillati</taxon>
        <taxon>Actinomycetota</taxon>
        <taxon>Actinomycetes</taxon>
        <taxon>Propionibacteriales</taxon>
        <taxon>Nocardioidaceae</taxon>
        <taxon>Nocardioides</taxon>
    </lineage>
</organism>
<protein>
    <submittedName>
        <fullName evidence="6">TetR/AcrR family transcriptional regulator</fullName>
    </submittedName>
</protein>
<dbReference type="AlphaFoldDB" id="A0A938Y4V7"/>
<evidence type="ECO:0000313" key="6">
    <source>
        <dbReference type="EMBL" id="MBM9459269.1"/>
    </source>
</evidence>
<evidence type="ECO:0000313" key="7">
    <source>
        <dbReference type="Proteomes" id="UP000663791"/>
    </source>
</evidence>
<dbReference type="InterPro" id="IPR023772">
    <property type="entry name" value="DNA-bd_HTH_TetR-type_CS"/>
</dbReference>
<dbReference type="EMBL" id="JAERTX010000004">
    <property type="protein sequence ID" value="MBM9459269.1"/>
    <property type="molecule type" value="Genomic_DNA"/>
</dbReference>
<dbReference type="Pfam" id="PF00440">
    <property type="entry name" value="TetR_N"/>
    <property type="match status" value="1"/>
</dbReference>
<feature type="DNA-binding region" description="H-T-H motif" evidence="4">
    <location>
        <begin position="41"/>
        <end position="60"/>
    </location>
</feature>
<dbReference type="RefSeq" id="WP_205290581.1">
    <property type="nucleotide sequence ID" value="NZ_JAERTX010000004.1"/>
</dbReference>
<dbReference type="SUPFAM" id="SSF46689">
    <property type="entry name" value="Homeodomain-like"/>
    <property type="match status" value="1"/>
</dbReference>
<dbReference type="InterPro" id="IPR001647">
    <property type="entry name" value="HTH_TetR"/>
</dbReference>
<keyword evidence="7" id="KW-1185">Reference proteome</keyword>